<evidence type="ECO:0000313" key="2">
    <source>
        <dbReference type="Proteomes" id="UP000189443"/>
    </source>
</evidence>
<evidence type="ECO:0000313" key="1">
    <source>
        <dbReference type="EMBL" id="AQS71898.1"/>
    </source>
</evidence>
<accession>A0A1S6JJG3</accession>
<dbReference type="Pfam" id="PF14350">
    <property type="entry name" value="Beta_protein"/>
    <property type="match status" value="1"/>
</dbReference>
<dbReference type="AlphaFoldDB" id="A0A1S6JJG3"/>
<gene>
    <name evidence="1" type="ORF">B1H29_08840</name>
</gene>
<proteinExistence type="predicted"/>
<name>A0A1S6JJG3_9ACTN</name>
<evidence type="ECO:0008006" key="3">
    <source>
        <dbReference type="Google" id="ProtNLM"/>
    </source>
</evidence>
<sequence length="351" mass="37452">MSGPLYVPVLPTKPHAAGVFRRLWPDVRAVIRPLWNLPPLPGVLPEALGTVIGTYVDRVSAVSRHGGWIDAPFGEDAQAAALAEALAVYCELGWLRPVTGPERTAEQQAGAVETARRCLRGLGVRVRVTGEWDGRLGEGVRGLLALTGPEMPLHLLVDMGAVLDDRPDAGKEALRTLDALMPLAVWRSAALLGGGFPRATADMLEEGSCEASRAEWRMWHEVRATGRAYVPLLGYGDYGVQPPGALAQAPTPGRKGGPPWGALRYTTDSAYFVVKTLTRGPDRVAVNRAAARRIIELAEFRGSGAGPGEEWLSDCANGPLTSSEGVGGPTEWLKAGNLQHMTHIVRSLSDG</sequence>
<reference evidence="1 2" key="1">
    <citation type="submission" date="2017-02" db="EMBL/GenBank/DDBJ databases">
        <title>Streptomyces pactum ACT12 Genome sequencing and assembly.</title>
        <authorList>
            <person name="Xue Q."/>
            <person name="Yan X."/>
            <person name="Jia L."/>
            <person name="Yan H."/>
        </authorList>
    </citation>
    <scope>NUCLEOTIDE SEQUENCE [LARGE SCALE GENOMIC DNA]</scope>
    <source>
        <strain evidence="1 2">ACT12</strain>
    </source>
</reference>
<dbReference type="KEGG" id="spac:B1H29_08840"/>
<dbReference type="RefSeq" id="WP_055419978.1">
    <property type="nucleotide sequence ID" value="NZ_CP019724.1"/>
</dbReference>
<dbReference type="InterPro" id="IPR025683">
    <property type="entry name" value="Protein_beta"/>
</dbReference>
<dbReference type="OrthoDB" id="4300514at2"/>
<keyword evidence="2" id="KW-1185">Reference proteome</keyword>
<dbReference type="Proteomes" id="UP000189443">
    <property type="component" value="Chromosome"/>
</dbReference>
<dbReference type="EMBL" id="CP019724">
    <property type="protein sequence ID" value="AQS71898.1"/>
    <property type="molecule type" value="Genomic_DNA"/>
</dbReference>
<protein>
    <recommendedName>
        <fullName evidence="3">T4 beta protein</fullName>
    </recommendedName>
</protein>
<organism evidence="1 2">
    <name type="scientific">Streptomyces pactum</name>
    <dbReference type="NCBI Taxonomy" id="68249"/>
    <lineage>
        <taxon>Bacteria</taxon>
        <taxon>Bacillati</taxon>
        <taxon>Actinomycetota</taxon>
        <taxon>Actinomycetes</taxon>
        <taxon>Kitasatosporales</taxon>
        <taxon>Streptomycetaceae</taxon>
        <taxon>Streptomyces</taxon>
    </lineage>
</organism>